<evidence type="ECO:0008006" key="3">
    <source>
        <dbReference type="Google" id="ProtNLM"/>
    </source>
</evidence>
<dbReference type="PANTHER" id="PTHR31264:SF3">
    <property type="entry name" value="OS07G0554100 PROTEIN"/>
    <property type="match status" value="1"/>
</dbReference>
<comment type="caution">
    <text evidence="1">The sequence shown here is derived from an EMBL/GenBank/DDBJ whole genome shotgun (WGS) entry which is preliminary data.</text>
</comment>
<sequence>MASRAHPVLPSLDAMEPERPPPALISELLEEIFLRVASATDLVRASAACVSFRRLISNPSFLRRYRSVHPPPLLGFLNTAGFHPVEATHPSAAVARTVDFSLDFLPRPARWCRWCLFDVRGGRVLVGRRNVCVKIKKLDMGMKHRFSWDRLAVCDPLFQRYVLLPPITDDLLASVGLHNQDLFYSGVSLIPSRGMEEETSSSVICWMISKIRSKTRLSVFIFSTSSGHWAAGTSISWADLGLYGEVDRLISGQCVYGCFYWKVNCSNKLVKLDMNTMELSTYDLPPHHEKQNIFIVESGEGKVGMLSPLDGGTSLEYHTLLQNGTDKSYKWHFKSTIPLPVHGTSKFLITGHAEGYIFLAHLIKEQDTTYSEFISLEFPTIYVTKEDSRIWRGPVGVRHITNEGPDCHNSGSLITSFANNPASTSVTNAGDHPCTDIGGHGAFVAASTSHSTDPSSRAVAVGMRLFSAGSAAGLQSSIGRLEYASSTAPLGCTHSGSGCSWRAPSTPRAGAPWIRSGRIRFHADQMEQPSLAPRGGSRSAMAIFSGPQGLSLQQSPQLEDELSSRGGVVLWQVESAQGPTRSSTHPGRGLFGDSLLFRSIGGLEQMHPYVSHFLCSTVLLGAFGCRGLYECPMNAVWFDAMSSSCTPTYGADKVALLGSRAQHCRWTGDTGGCGRVRGGCRGARGAALASRTISRHFRSLRDGVVAQLQPPPKNIRVFARLRHGCLCLEVGGREEDLTSYLQPKARAEEVFRLCQSIQISDSLATI</sequence>
<dbReference type="SUPFAM" id="SSF81383">
    <property type="entry name" value="F-box domain"/>
    <property type="match status" value="1"/>
</dbReference>
<dbReference type="EMBL" id="CAJGYO010000007">
    <property type="protein sequence ID" value="CAD6244221.1"/>
    <property type="molecule type" value="Genomic_DNA"/>
</dbReference>
<accession>A0A811PN83</accession>
<dbReference type="Proteomes" id="UP000604825">
    <property type="component" value="Unassembled WGS sequence"/>
</dbReference>
<dbReference type="PANTHER" id="PTHR31264">
    <property type="entry name" value="OS07G0554500 PROTEIN-RELATED"/>
    <property type="match status" value="1"/>
</dbReference>
<reference evidence="1" key="1">
    <citation type="submission" date="2020-10" db="EMBL/GenBank/DDBJ databases">
        <authorList>
            <person name="Han B."/>
            <person name="Lu T."/>
            <person name="Zhao Q."/>
            <person name="Huang X."/>
            <person name="Zhao Y."/>
        </authorList>
    </citation>
    <scope>NUCLEOTIDE SEQUENCE</scope>
</reference>
<evidence type="ECO:0000313" key="2">
    <source>
        <dbReference type="Proteomes" id="UP000604825"/>
    </source>
</evidence>
<protein>
    <recommendedName>
        <fullName evidence="3">F-box domain-containing protein</fullName>
    </recommendedName>
</protein>
<organism evidence="1 2">
    <name type="scientific">Miscanthus lutarioriparius</name>
    <dbReference type="NCBI Taxonomy" id="422564"/>
    <lineage>
        <taxon>Eukaryota</taxon>
        <taxon>Viridiplantae</taxon>
        <taxon>Streptophyta</taxon>
        <taxon>Embryophyta</taxon>
        <taxon>Tracheophyta</taxon>
        <taxon>Spermatophyta</taxon>
        <taxon>Magnoliopsida</taxon>
        <taxon>Liliopsida</taxon>
        <taxon>Poales</taxon>
        <taxon>Poaceae</taxon>
        <taxon>PACMAD clade</taxon>
        <taxon>Panicoideae</taxon>
        <taxon>Andropogonodae</taxon>
        <taxon>Andropogoneae</taxon>
        <taxon>Saccharinae</taxon>
        <taxon>Miscanthus</taxon>
    </lineage>
</organism>
<gene>
    <name evidence="1" type="ORF">NCGR_LOCUS28991</name>
</gene>
<dbReference type="InterPro" id="IPR036047">
    <property type="entry name" value="F-box-like_dom_sf"/>
</dbReference>
<keyword evidence="2" id="KW-1185">Reference proteome</keyword>
<name>A0A811PN83_9POAL</name>
<proteinExistence type="predicted"/>
<dbReference type="AlphaFoldDB" id="A0A811PN83"/>
<evidence type="ECO:0000313" key="1">
    <source>
        <dbReference type="EMBL" id="CAD6244221.1"/>
    </source>
</evidence>